<dbReference type="Pfam" id="PF04909">
    <property type="entry name" value="Amidohydro_2"/>
    <property type="match status" value="1"/>
</dbReference>
<gene>
    <name evidence="3" type="ORF">GXW79_15780</name>
</gene>
<comment type="similarity">
    <text evidence="1">Belongs to the metallo-dependent hydrolases superfamily.</text>
</comment>
<reference evidence="3" key="2">
    <citation type="journal article" date="2021" name="Syst. Appl. Microbiol.">
        <title>Roseomonas hellenica sp. nov., isolated from roots of wild-growing Alkanna tinctoria.</title>
        <authorList>
            <person name="Rat A."/>
            <person name="Naranjo H.D."/>
            <person name="Lebbe L."/>
            <person name="Cnockaert M."/>
            <person name="Krigas N."/>
            <person name="Grigoriadou K."/>
            <person name="Maloupa E."/>
            <person name="Willems A."/>
        </authorList>
    </citation>
    <scope>NUCLEOTIDE SEQUENCE</scope>
    <source>
        <strain evidence="3">LMG 28251</strain>
    </source>
</reference>
<comment type="caution">
    <text evidence="3">The sequence shown here is derived from an EMBL/GenBank/DDBJ whole genome shotgun (WGS) entry which is preliminary data.</text>
</comment>
<evidence type="ECO:0000313" key="4">
    <source>
        <dbReference type="Proteomes" id="UP001196068"/>
    </source>
</evidence>
<dbReference type="Proteomes" id="UP001196068">
    <property type="component" value="Unassembled WGS sequence"/>
</dbReference>
<dbReference type="RefSeq" id="WP_211875408.1">
    <property type="nucleotide sequence ID" value="NZ_JAAEDH010000019.1"/>
</dbReference>
<name>A0AAF1K5Y6_9PROT</name>
<proteinExistence type="inferred from homology"/>
<protein>
    <submittedName>
        <fullName evidence="3">Amidohydrolase family protein</fullName>
    </submittedName>
</protein>
<dbReference type="InterPro" id="IPR006680">
    <property type="entry name" value="Amidohydro-rel"/>
</dbReference>
<evidence type="ECO:0000313" key="3">
    <source>
        <dbReference type="EMBL" id="MBR0656541.1"/>
    </source>
</evidence>
<dbReference type="AlphaFoldDB" id="A0AAF1K5Y6"/>
<dbReference type="SUPFAM" id="SSF51556">
    <property type="entry name" value="Metallo-dependent hydrolases"/>
    <property type="match status" value="1"/>
</dbReference>
<evidence type="ECO:0000256" key="1">
    <source>
        <dbReference type="ARBA" id="ARBA00038310"/>
    </source>
</evidence>
<reference evidence="3" key="1">
    <citation type="submission" date="2020-01" db="EMBL/GenBank/DDBJ databases">
        <authorList>
            <person name="Rat A."/>
        </authorList>
    </citation>
    <scope>NUCLEOTIDE SEQUENCE</scope>
    <source>
        <strain evidence="3">LMG 28251</strain>
    </source>
</reference>
<sequence>MKIVDAQIHIWTRGNPSGLHRKVSSFTAEEALAEMAEAGVDAAVLHPPLSWDPDANAYATRSAATYPDRFAVMGQFPPRDPAQRHRIQGWRDQPGMLGLRWALLHPAEQEWLRDGSLDWLWPAAEREDLPIAMMGGLFLQDFRRIAEAHPGLRLVLDHCGLVRTGQDDAAFANLDELCALAALPNVAVKATGAPHYSTQGYPFANIQDGLHRIFDAFGPKRFFWGTDITRMPCSYRQCVTFFTEELPWLRGEDLDWVMGRAVCDWLGWDLAFD</sequence>
<organism evidence="3 4">
    <name type="scientific">Plastoroseomonas arctica</name>
    <dbReference type="NCBI Taxonomy" id="1509237"/>
    <lineage>
        <taxon>Bacteria</taxon>
        <taxon>Pseudomonadati</taxon>
        <taxon>Pseudomonadota</taxon>
        <taxon>Alphaproteobacteria</taxon>
        <taxon>Acetobacterales</taxon>
        <taxon>Acetobacteraceae</taxon>
        <taxon>Plastoroseomonas</taxon>
    </lineage>
</organism>
<dbReference type="InterPro" id="IPR052350">
    <property type="entry name" value="Metallo-dep_Lactonases"/>
</dbReference>
<keyword evidence="4" id="KW-1185">Reference proteome</keyword>
<dbReference type="InterPro" id="IPR032466">
    <property type="entry name" value="Metal_Hydrolase"/>
</dbReference>
<dbReference type="Gene3D" id="3.20.20.140">
    <property type="entry name" value="Metal-dependent hydrolases"/>
    <property type="match status" value="1"/>
</dbReference>
<evidence type="ECO:0000259" key="2">
    <source>
        <dbReference type="Pfam" id="PF04909"/>
    </source>
</evidence>
<dbReference type="GO" id="GO:0016787">
    <property type="term" value="F:hydrolase activity"/>
    <property type="evidence" value="ECO:0007669"/>
    <property type="project" value="InterPro"/>
</dbReference>
<dbReference type="EMBL" id="JAAEDH010000019">
    <property type="protein sequence ID" value="MBR0656541.1"/>
    <property type="molecule type" value="Genomic_DNA"/>
</dbReference>
<dbReference type="PANTHER" id="PTHR43569:SF2">
    <property type="entry name" value="AMIDOHYDROLASE-RELATED DOMAIN-CONTAINING PROTEIN"/>
    <property type="match status" value="1"/>
</dbReference>
<feature type="domain" description="Amidohydrolase-related" evidence="2">
    <location>
        <begin position="5"/>
        <end position="227"/>
    </location>
</feature>
<accession>A0AAF1K5Y6</accession>
<dbReference type="PANTHER" id="PTHR43569">
    <property type="entry name" value="AMIDOHYDROLASE"/>
    <property type="match status" value="1"/>
</dbReference>